<dbReference type="STRING" id="1448321.A0A317X076"/>
<dbReference type="OrthoDB" id="2414723at2759"/>
<dbReference type="GeneID" id="37070009"/>
<dbReference type="SUPFAM" id="SSF54695">
    <property type="entry name" value="POZ domain"/>
    <property type="match status" value="2"/>
</dbReference>
<evidence type="ECO:0000259" key="1">
    <source>
        <dbReference type="Pfam" id="PF02214"/>
    </source>
</evidence>
<dbReference type="RefSeq" id="XP_025402721.1">
    <property type="nucleotide sequence ID" value="XM_025547772.1"/>
</dbReference>
<keyword evidence="2" id="KW-0813">Transport</keyword>
<sequence>MAGEPGQSGPPNRDPKCTLPPEKVFSIQIGTELFRLSGASLASDAPSYFSRFFEDQLRHGGDTSNVRTLYIDRDPTTFKEIVKHLQGYFIEPKDGSQFVKFFADAQFYRLPRLISQLFESEIFVQIGDRDFSIPRDFFSGPGDSPNFFSLGFAAFFASPIEVFPGLDRQGLLRPPAITPPTVPNRSGAVFAQLLHLVRGYPLHIRNETHRAELLRDCRYFHLRGLEQKLIPHHISFNPIRKRDEIIIRLEDVRRSGVHVEEMPRPGGPYPSDLSAAGWVTYSRPFVDDKKYDLVVEIGDESTILDLAGKRPSFLNLTKARITSLLQIIASKKAEQTKSETPTVVSEDRIWANLTADTDLTVDGESTSFPDIFRDIASSRQSSEEPQAKRRRIEEAAITRPWIVRNGQWRICLQPRQNGDGLDFILVAVKLDVFTQQRARNRARVFLGS</sequence>
<keyword evidence="2" id="KW-0407">Ion channel</keyword>
<dbReference type="Gene3D" id="3.30.710.10">
    <property type="entry name" value="Potassium Channel Kv1.1, Chain A"/>
    <property type="match status" value="2"/>
</dbReference>
<protein>
    <submittedName>
        <fullName evidence="2">K+ channel tetramerization domain-containing protein</fullName>
    </submittedName>
</protein>
<name>A0A317X076_9EURO</name>
<organism evidence="2 3">
    <name type="scientific">Aspergillus heteromorphus CBS 117.55</name>
    <dbReference type="NCBI Taxonomy" id="1448321"/>
    <lineage>
        <taxon>Eukaryota</taxon>
        <taxon>Fungi</taxon>
        <taxon>Dikarya</taxon>
        <taxon>Ascomycota</taxon>
        <taxon>Pezizomycotina</taxon>
        <taxon>Eurotiomycetes</taxon>
        <taxon>Eurotiomycetidae</taxon>
        <taxon>Eurotiales</taxon>
        <taxon>Aspergillaceae</taxon>
        <taxon>Aspergillus</taxon>
        <taxon>Aspergillus subgen. Circumdati</taxon>
    </lineage>
</organism>
<dbReference type="GO" id="GO:0034220">
    <property type="term" value="P:monoatomic ion transmembrane transport"/>
    <property type="evidence" value="ECO:0007669"/>
    <property type="project" value="UniProtKB-KW"/>
</dbReference>
<dbReference type="VEuPathDB" id="FungiDB:BO70DRAFT_426312"/>
<dbReference type="PANTHER" id="PTHR31758:SF2">
    <property type="entry name" value="BTB_POZ DOMAIN-CONTAINING PROTEIN YLR108C"/>
    <property type="match status" value="1"/>
</dbReference>
<dbReference type="AlphaFoldDB" id="A0A317X076"/>
<dbReference type="Proteomes" id="UP000247233">
    <property type="component" value="Unassembled WGS sequence"/>
</dbReference>
<accession>A0A317X076</accession>
<reference evidence="2 3" key="1">
    <citation type="submission" date="2016-12" db="EMBL/GenBank/DDBJ databases">
        <title>The genomes of Aspergillus section Nigri reveals drivers in fungal speciation.</title>
        <authorList>
            <consortium name="DOE Joint Genome Institute"/>
            <person name="Vesth T.C."/>
            <person name="Nybo J."/>
            <person name="Theobald S."/>
            <person name="Brandl J."/>
            <person name="Frisvad J.C."/>
            <person name="Nielsen K.F."/>
            <person name="Lyhne E.K."/>
            <person name="Kogle M.E."/>
            <person name="Kuo A."/>
            <person name="Riley R."/>
            <person name="Clum A."/>
            <person name="Nolan M."/>
            <person name="Lipzen A."/>
            <person name="Salamov A."/>
            <person name="Henrissat B."/>
            <person name="Wiebenga A."/>
            <person name="De Vries R.P."/>
            <person name="Grigoriev I.V."/>
            <person name="Mortensen U.H."/>
            <person name="Andersen M.R."/>
            <person name="Baker S.E."/>
        </authorList>
    </citation>
    <scope>NUCLEOTIDE SEQUENCE [LARGE SCALE GENOMIC DNA]</scope>
    <source>
        <strain evidence="2 3">CBS 117.55</strain>
    </source>
</reference>
<keyword evidence="3" id="KW-1185">Reference proteome</keyword>
<keyword evidence="2" id="KW-0406">Ion transport</keyword>
<comment type="caution">
    <text evidence="2">The sequence shown here is derived from an EMBL/GenBank/DDBJ whole genome shotgun (WGS) entry which is preliminary data.</text>
</comment>
<gene>
    <name evidence="2" type="ORF">BO70DRAFT_426312</name>
</gene>
<evidence type="ECO:0000313" key="2">
    <source>
        <dbReference type="EMBL" id="PWY89890.1"/>
    </source>
</evidence>
<feature type="domain" description="Potassium channel tetramerisation-type BTB" evidence="1">
    <location>
        <begin position="27"/>
        <end position="115"/>
    </location>
</feature>
<dbReference type="InterPro" id="IPR011333">
    <property type="entry name" value="SKP1/BTB/POZ_sf"/>
</dbReference>
<dbReference type="EMBL" id="MSFL01000003">
    <property type="protein sequence ID" value="PWY89890.1"/>
    <property type="molecule type" value="Genomic_DNA"/>
</dbReference>
<dbReference type="GO" id="GO:0051260">
    <property type="term" value="P:protein homooligomerization"/>
    <property type="evidence" value="ECO:0007669"/>
    <property type="project" value="InterPro"/>
</dbReference>
<dbReference type="PANTHER" id="PTHR31758">
    <property type="entry name" value="BTB/POZ DOMAIN-CONTAINING PROTEIN YLR108C"/>
    <property type="match status" value="1"/>
</dbReference>
<evidence type="ECO:0000313" key="3">
    <source>
        <dbReference type="Proteomes" id="UP000247233"/>
    </source>
</evidence>
<dbReference type="InterPro" id="IPR003131">
    <property type="entry name" value="T1-type_BTB"/>
</dbReference>
<proteinExistence type="predicted"/>
<dbReference type="Pfam" id="PF02214">
    <property type="entry name" value="BTB_2"/>
    <property type="match status" value="1"/>
</dbReference>